<sequence length="267" mass="29638">DLFSRICALMNIKEEEANLGWKNGDDPKRSLPQPLGSAKDVERAYETLGRLAGNKQRKKPVVMQVSNLTKASEPEKAKATPKQPSELAVCAETLQSVKAKLKCDNPGHHGPNRWCYVRQDEPHRGEHVPLGYKEVSHWARQIKLGHADDNCVDPPESLNLPALAAAQKAHENDHRSRGYSKGQKTEVHIHNHYDTAALEKSSQDSPAGPSKKRKHNSTDSEDSDGSDEEPQEIGDLLAALHSITPKYNFPQYQGALKSHGIEYTHIV</sequence>
<reference evidence="1 2" key="1">
    <citation type="journal article" date="2019" name="Nat. Ecol. Evol.">
        <title>Megaphylogeny resolves global patterns of mushroom evolution.</title>
        <authorList>
            <person name="Varga T."/>
            <person name="Krizsan K."/>
            <person name="Foldi C."/>
            <person name="Dima B."/>
            <person name="Sanchez-Garcia M."/>
            <person name="Sanchez-Ramirez S."/>
            <person name="Szollosi G.J."/>
            <person name="Szarkandi J.G."/>
            <person name="Papp V."/>
            <person name="Albert L."/>
            <person name="Andreopoulos W."/>
            <person name="Angelini C."/>
            <person name="Antonin V."/>
            <person name="Barry K.W."/>
            <person name="Bougher N.L."/>
            <person name="Buchanan P."/>
            <person name="Buyck B."/>
            <person name="Bense V."/>
            <person name="Catcheside P."/>
            <person name="Chovatia M."/>
            <person name="Cooper J."/>
            <person name="Damon W."/>
            <person name="Desjardin D."/>
            <person name="Finy P."/>
            <person name="Geml J."/>
            <person name="Haridas S."/>
            <person name="Hughes K."/>
            <person name="Justo A."/>
            <person name="Karasinski D."/>
            <person name="Kautmanova I."/>
            <person name="Kiss B."/>
            <person name="Kocsube S."/>
            <person name="Kotiranta H."/>
            <person name="LaButti K.M."/>
            <person name="Lechner B.E."/>
            <person name="Liimatainen K."/>
            <person name="Lipzen A."/>
            <person name="Lukacs Z."/>
            <person name="Mihaltcheva S."/>
            <person name="Morgado L.N."/>
            <person name="Niskanen T."/>
            <person name="Noordeloos M.E."/>
            <person name="Ohm R.A."/>
            <person name="Ortiz-Santana B."/>
            <person name="Ovrebo C."/>
            <person name="Racz N."/>
            <person name="Riley R."/>
            <person name="Savchenko A."/>
            <person name="Shiryaev A."/>
            <person name="Soop K."/>
            <person name="Spirin V."/>
            <person name="Szebenyi C."/>
            <person name="Tomsovsky M."/>
            <person name="Tulloss R.E."/>
            <person name="Uehling J."/>
            <person name="Grigoriev I.V."/>
            <person name="Vagvolgyi C."/>
            <person name="Papp T."/>
            <person name="Martin F.M."/>
            <person name="Miettinen O."/>
            <person name="Hibbett D.S."/>
            <person name="Nagy L.G."/>
        </authorList>
    </citation>
    <scope>NUCLEOTIDE SEQUENCE [LARGE SCALE GENOMIC DNA]</scope>
    <source>
        <strain evidence="1 2">NL-1719</strain>
    </source>
</reference>
<keyword evidence="2" id="KW-1185">Reference proteome</keyword>
<dbReference type="EMBL" id="ML209038">
    <property type="protein sequence ID" value="TFK59246.1"/>
    <property type="molecule type" value="Genomic_DNA"/>
</dbReference>
<organism evidence="1 2">
    <name type="scientific">Pluteus cervinus</name>
    <dbReference type="NCBI Taxonomy" id="181527"/>
    <lineage>
        <taxon>Eukaryota</taxon>
        <taxon>Fungi</taxon>
        <taxon>Dikarya</taxon>
        <taxon>Basidiomycota</taxon>
        <taxon>Agaricomycotina</taxon>
        <taxon>Agaricomycetes</taxon>
        <taxon>Agaricomycetidae</taxon>
        <taxon>Agaricales</taxon>
        <taxon>Pluteineae</taxon>
        <taxon>Pluteaceae</taxon>
        <taxon>Pluteus</taxon>
    </lineage>
</organism>
<feature type="non-terminal residue" evidence="1">
    <location>
        <position position="267"/>
    </location>
</feature>
<proteinExistence type="predicted"/>
<gene>
    <name evidence="1" type="ORF">BDN72DRAFT_732247</name>
</gene>
<accession>A0ACD3A113</accession>
<evidence type="ECO:0000313" key="2">
    <source>
        <dbReference type="Proteomes" id="UP000308600"/>
    </source>
</evidence>
<dbReference type="Proteomes" id="UP000308600">
    <property type="component" value="Unassembled WGS sequence"/>
</dbReference>
<protein>
    <submittedName>
        <fullName evidence="1">Uncharacterized protein</fullName>
    </submittedName>
</protein>
<feature type="non-terminal residue" evidence="1">
    <location>
        <position position="1"/>
    </location>
</feature>
<name>A0ACD3A113_9AGAR</name>
<evidence type="ECO:0000313" key="1">
    <source>
        <dbReference type="EMBL" id="TFK59246.1"/>
    </source>
</evidence>